<dbReference type="AlphaFoldDB" id="Q2CDS4"/>
<organism evidence="1 2">
    <name type="scientific">Oceanicola granulosus (strain ATCC BAA-861 / DSM 15982 / KCTC 12143 / HTCC2516)</name>
    <dbReference type="NCBI Taxonomy" id="314256"/>
    <lineage>
        <taxon>Bacteria</taxon>
        <taxon>Pseudomonadati</taxon>
        <taxon>Pseudomonadota</taxon>
        <taxon>Alphaproteobacteria</taxon>
        <taxon>Rhodobacterales</taxon>
        <taxon>Roseobacteraceae</taxon>
        <taxon>Oceanicola</taxon>
    </lineage>
</organism>
<name>Q2CDS4_OCEGH</name>
<dbReference type="OrthoDB" id="9880554at2"/>
<protein>
    <submittedName>
        <fullName evidence="1">Uncharacterized protein</fullName>
    </submittedName>
</protein>
<dbReference type="Proteomes" id="UP000003635">
    <property type="component" value="Unassembled WGS sequence"/>
</dbReference>
<keyword evidence="2" id="KW-1185">Reference proteome</keyword>
<gene>
    <name evidence="1" type="ORF">OG2516_09263</name>
</gene>
<evidence type="ECO:0000313" key="2">
    <source>
        <dbReference type="Proteomes" id="UP000003635"/>
    </source>
</evidence>
<reference evidence="1 2" key="1">
    <citation type="journal article" date="2010" name="J. Bacteriol.">
        <title>Genome sequences of Oceanicola granulosus HTCC2516(T) and Oceanicola batsensis HTCC2597(TDelta).</title>
        <authorList>
            <person name="Thrash J.C."/>
            <person name="Cho J.C."/>
            <person name="Vergin K.L."/>
            <person name="Giovannoni S.J."/>
        </authorList>
    </citation>
    <scope>NUCLEOTIDE SEQUENCE [LARGE SCALE GENOMIC DNA]</scope>
    <source>
        <strain evidence="2">ATCC BAA-861 / DSM 15982 / KCTC 12143 / HTCC2516</strain>
    </source>
</reference>
<dbReference type="HOGENOM" id="CLU_2383279_0_0_5"/>
<dbReference type="EMBL" id="AAOT01000022">
    <property type="protein sequence ID" value="EAR50776.1"/>
    <property type="molecule type" value="Genomic_DNA"/>
</dbReference>
<proteinExistence type="predicted"/>
<dbReference type="RefSeq" id="WP_007255374.1">
    <property type="nucleotide sequence ID" value="NZ_CH724107.1"/>
</dbReference>
<sequence length="94" mass="10142">MMNIALRPNFLGTLAALAARATSRSDDAPTLVRNFDPARETLTLTIADARGGEEILFHDDARGCRIEMQGRTVAILVDVRAGDLDGNSIRFLAA</sequence>
<evidence type="ECO:0000313" key="1">
    <source>
        <dbReference type="EMBL" id="EAR50776.1"/>
    </source>
</evidence>
<comment type="caution">
    <text evidence="1">The sequence shown here is derived from an EMBL/GenBank/DDBJ whole genome shotgun (WGS) entry which is preliminary data.</text>
</comment>
<accession>Q2CDS4</accession>